<dbReference type="Proteomes" id="UP000199233">
    <property type="component" value="Unassembled WGS sequence"/>
</dbReference>
<reference evidence="3 4" key="1">
    <citation type="submission" date="2016-10" db="EMBL/GenBank/DDBJ databases">
        <authorList>
            <person name="de Groot N.N."/>
        </authorList>
    </citation>
    <scope>NUCLEOTIDE SEQUENCE [LARGE SCALE GENOMIC DNA]</scope>
    <source>
        <strain evidence="3 4">DSM 25927</strain>
    </source>
</reference>
<evidence type="ECO:0000313" key="4">
    <source>
        <dbReference type="Proteomes" id="UP000199233"/>
    </source>
</evidence>
<dbReference type="PANTHER" id="PTHR12558:SF33">
    <property type="entry name" value="BLL7664 PROTEIN"/>
    <property type="match status" value="1"/>
</dbReference>
<dbReference type="Gene3D" id="1.25.40.10">
    <property type="entry name" value="Tetratricopeptide repeat domain"/>
    <property type="match status" value="3"/>
</dbReference>
<dbReference type="Pfam" id="PF13432">
    <property type="entry name" value="TPR_16"/>
    <property type="match status" value="1"/>
</dbReference>
<protein>
    <submittedName>
        <fullName evidence="3">Tetratricopeptide repeat-containing protein</fullName>
    </submittedName>
</protein>
<dbReference type="PANTHER" id="PTHR12558">
    <property type="entry name" value="CELL DIVISION CYCLE 16,23,27"/>
    <property type="match status" value="1"/>
</dbReference>
<feature type="chain" id="PRO_5011542782" evidence="2">
    <location>
        <begin position="24"/>
        <end position="561"/>
    </location>
</feature>
<sequence>MRLPVLALVLGSCLLLPGGGALAAATQRSPEQLEREAEAQFHVVAGEMAAGRKQPALAAQEFLQALEIVDSADLARRATALAIQGGDQDLALQAARRWLAIEPTAMDPREVIAQVSLLNNDSEETQAQAKAIIEGHAGGVDDAFKLVASILGRGGASNASTALQVMQNLVAQYPKSVSAAHAMALLALRFGQLDLADQASKQALLLAPKSKDEKLLRVGVLVKQQQITQADALVEEMSRQDAQSDDLRLAYAKLLLESTQREPARAQLKKILEHSPKNQDAQFALAVMAISDHDYAYAEKTLKPMLDGERGQDAALQLGRAAELQNQPQAALDYYDRATSGTQGFEAAVRKASLLAQLGRIDEARALLRDLRARYPQLSARFTIAEGELLVNSNRSDEALQVFNEGIDDNPENLDLLYGRSLVYERLDKITEAEKDLRAVIAADPDNVRSLNALGYMLAVHTKRYDEAQKLIAQALKLDPDDAAIMDSMGWVEYKRGNARQARDFLQRAFASFPDPEVAAHLGEVLWSLGSKDQAREIWNQALRGSPDHPVLKETMQRLQR</sequence>
<dbReference type="RefSeq" id="WP_093283545.1">
    <property type="nucleotide sequence ID" value="NZ_FOFS01000004.1"/>
</dbReference>
<organism evidence="3 4">
    <name type="scientific">Solimonas aquatica</name>
    <dbReference type="NCBI Taxonomy" id="489703"/>
    <lineage>
        <taxon>Bacteria</taxon>
        <taxon>Pseudomonadati</taxon>
        <taxon>Pseudomonadota</taxon>
        <taxon>Gammaproteobacteria</taxon>
        <taxon>Nevskiales</taxon>
        <taxon>Nevskiaceae</taxon>
        <taxon>Solimonas</taxon>
    </lineage>
</organism>
<keyword evidence="1" id="KW-0802">TPR repeat</keyword>
<keyword evidence="2" id="KW-0732">Signal</keyword>
<evidence type="ECO:0000313" key="3">
    <source>
        <dbReference type="EMBL" id="SEQ15795.1"/>
    </source>
</evidence>
<dbReference type="InterPro" id="IPR011990">
    <property type="entry name" value="TPR-like_helical_dom_sf"/>
</dbReference>
<evidence type="ECO:0000256" key="1">
    <source>
        <dbReference type="PROSITE-ProRule" id="PRU00339"/>
    </source>
</evidence>
<dbReference type="PROSITE" id="PS50005">
    <property type="entry name" value="TPR"/>
    <property type="match status" value="2"/>
</dbReference>
<feature type="signal peptide" evidence="2">
    <location>
        <begin position="1"/>
        <end position="23"/>
    </location>
</feature>
<dbReference type="SUPFAM" id="SSF48452">
    <property type="entry name" value="TPR-like"/>
    <property type="match status" value="3"/>
</dbReference>
<dbReference type="EMBL" id="FOFS01000004">
    <property type="protein sequence ID" value="SEQ15795.1"/>
    <property type="molecule type" value="Genomic_DNA"/>
</dbReference>
<name>A0A1H9DQM1_9GAMM</name>
<dbReference type="STRING" id="489703.SAMN04488038_104130"/>
<evidence type="ECO:0000256" key="2">
    <source>
        <dbReference type="SAM" id="SignalP"/>
    </source>
</evidence>
<dbReference type="Pfam" id="PF14559">
    <property type="entry name" value="TPR_19"/>
    <property type="match status" value="2"/>
</dbReference>
<dbReference type="InterPro" id="IPR019734">
    <property type="entry name" value="TPR_rpt"/>
</dbReference>
<proteinExistence type="predicted"/>
<dbReference type="Pfam" id="PF13181">
    <property type="entry name" value="TPR_8"/>
    <property type="match status" value="1"/>
</dbReference>
<feature type="repeat" description="TPR" evidence="1">
    <location>
        <begin position="380"/>
        <end position="413"/>
    </location>
</feature>
<gene>
    <name evidence="3" type="ORF">SAMN04488038_104130</name>
</gene>
<feature type="repeat" description="TPR" evidence="1">
    <location>
        <begin position="516"/>
        <end position="549"/>
    </location>
</feature>
<keyword evidence="4" id="KW-1185">Reference proteome</keyword>
<accession>A0A1H9DQM1</accession>
<dbReference type="SMART" id="SM00028">
    <property type="entry name" value="TPR"/>
    <property type="match status" value="7"/>
</dbReference>
<dbReference type="AlphaFoldDB" id="A0A1H9DQM1"/>